<sequence length="32" mass="3756">LLEKSVSLDFNSLMIRGTIYLIQEGTEEEKIW</sequence>
<proteinExistence type="predicted"/>
<gene>
    <name evidence="1" type="ORF">Q604_UNBc4C00288G0002</name>
</gene>
<evidence type="ECO:0000313" key="1">
    <source>
        <dbReference type="EMBL" id="ETJ15433.1"/>
    </source>
</evidence>
<name>W1WBA2_9ZZZZ</name>
<feature type="non-terminal residue" evidence="1">
    <location>
        <position position="1"/>
    </location>
</feature>
<reference evidence="1" key="1">
    <citation type="submission" date="2013-12" db="EMBL/GenBank/DDBJ databases">
        <title>A Varibaculum cambriense genome reconstructed from a premature infant gut community with otherwise low bacterial novelty that shifts toward anaerobic metabolism during the third week of life.</title>
        <authorList>
            <person name="Brown C.T."/>
            <person name="Sharon I."/>
            <person name="Thomas B.C."/>
            <person name="Castelle C.J."/>
            <person name="Morowitz M.J."/>
            <person name="Banfield J.F."/>
        </authorList>
    </citation>
    <scope>NUCLEOTIDE SEQUENCE</scope>
</reference>
<dbReference type="AlphaFoldDB" id="W1WBA2"/>
<organism evidence="1">
    <name type="scientific">human gut metagenome</name>
    <dbReference type="NCBI Taxonomy" id="408170"/>
    <lineage>
        <taxon>unclassified sequences</taxon>
        <taxon>metagenomes</taxon>
        <taxon>organismal metagenomes</taxon>
    </lineage>
</organism>
<protein>
    <submittedName>
        <fullName evidence="1">Uncharacterized protein</fullName>
    </submittedName>
</protein>
<dbReference type="EMBL" id="AZMM01019069">
    <property type="protein sequence ID" value="ETJ15433.1"/>
    <property type="molecule type" value="Genomic_DNA"/>
</dbReference>
<accession>W1WBA2</accession>
<comment type="caution">
    <text evidence="1">The sequence shown here is derived from an EMBL/GenBank/DDBJ whole genome shotgun (WGS) entry which is preliminary data.</text>
</comment>